<evidence type="ECO:0000256" key="5">
    <source>
        <dbReference type="ARBA" id="ARBA00023004"/>
    </source>
</evidence>
<dbReference type="InterPro" id="IPR042263">
    <property type="entry name" value="DPH1/DPH2_1"/>
</dbReference>
<dbReference type="Pfam" id="PF01866">
    <property type="entry name" value="Diphthamide_syn"/>
    <property type="match status" value="1"/>
</dbReference>
<evidence type="ECO:0000256" key="6">
    <source>
        <dbReference type="ARBA" id="ARBA00023014"/>
    </source>
</evidence>
<dbReference type="GO" id="GO:0046872">
    <property type="term" value="F:metal ion binding"/>
    <property type="evidence" value="ECO:0007669"/>
    <property type="project" value="UniProtKB-KW"/>
</dbReference>
<comment type="pathway">
    <text evidence="2 7">Protein modification; peptidyl-diphthamide biosynthesis.</text>
</comment>
<keyword evidence="10" id="KW-1185">Reference proteome</keyword>
<organism evidence="9 10">
    <name type="scientific">Tuber borchii</name>
    <name type="common">White truffle</name>
    <dbReference type="NCBI Taxonomy" id="42251"/>
    <lineage>
        <taxon>Eukaryota</taxon>
        <taxon>Fungi</taxon>
        <taxon>Dikarya</taxon>
        <taxon>Ascomycota</taxon>
        <taxon>Pezizomycotina</taxon>
        <taxon>Pezizomycetes</taxon>
        <taxon>Pezizales</taxon>
        <taxon>Tuberaceae</taxon>
        <taxon>Tuber</taxon>
    </lineage>
</organism>
<evidence type="ECO:0000313" key="10">
    <source>
        <dbReference type="Proteomes" id="UP000244722"/>
    </source>
</evidence>
<dbReference type="EMBL" id="NESQ01000155">
    <property type="protein sequence ID" value="PUU77337.1"/>
    <property type="molecule type" value="Genomic_DNA"/>
</dbReference>
<evidence type="ECO:0000256" key="3">
    <source>
        <dbReference type="ARBA" id="ARBA00006179"/>
    </source>
</evidence>
<evidence type="ECO:0000256" key="2">
    <source>
        <dbReference type="ARBA" id="ARBA00005156"/>
    </source>
</evidence>
<feature type="compositionally biased region" description="Acidic residues" evidence="8">
    <location>
        <begin position="492"/>
        <end position="512"/>
    </location>
</feature>
<evidence type="ECO:0000313" key="9">
    <source>
        <dbReference type="EMBL" id="PUU77337.1"/>
    </source>
</evidence>
<dbReference type="SFLD" id="SFLDS00032">
    <property type="entry name" value="Radical_SAM_3-amino-3-carboxyp"/>
    <property type="match status" value="1"/>
</dbReference>
<keyword evidence="5 7" id="KW-0408">Iron</keyword>
<feature type="compositionally biased region" description="Basic residues" evidence="8">
    <location>
        <begin position="526"/>
        <end position="535"/>
    </location>
</feature>
<evidence type="ECO:0000256" key="1">
    <source>
        <dbReference type="ARBA" id="ARBA00001966"/>
    </source>
</evidence>
<proteinExistence type="inferred from homology"/>
<name>A0A2T6ZPD9_TUBBO</name>
<feature type="compositionally biased region" description="Low complexity" evidence="8">
    <location>
        <begin position="480"/>
        <end position="490"/>
    </location>
</feature>
<dbReference type="InterPro" id="IPR010014">
    <property type="entry name" value="DHP2"/>
</dbReference>
<keyword evidence="6 7" id="KW-0411">Iron-sulfur</keyword>
<keyword evidence="4 7" id="KW-0479">Metal-binding</keyword>
<dbReference type="Proteomes" id="UP000244722">
    <property type="component" value="Unassembled WGS sequence"/>
</dbReference>
<comment type="similarity">
    <text evidence="3 7">Belongs to the DPH1/DPH2 family. DPH2 subfamily.</text>
</comment>
<keyword evidence="7" id="KW-0963">Cytoplasm</keyword>
<feature type="compositionally biased region" description="Polar residues" evidence="8">
    <location>
        <begin position="539"/>
        <end position="557"/>
    </location>
</feature>
<evidence type="ECO:0000256" key="8">
    <source>
        <dbReference type="SAM" id="MobiDB-lite"/>
    </source>
</evidence>
<dbReference type="GO" id="GO:0017183">
    <property type="term" value="P:protein histidyl modification to diphthamide"/>
    <property type="evidence" value="ECO:0007669"/>
    <property type="project" value="UniProtKB-UniPathway"/>
</dbReference>
<dbReference type="OrthoDB" id="449241at2759"/>
<evidence type="ECO:0000256" key="7">
    <source>
        <dbReference type="RuleBase" id="RU364133"/>
    </source>
</evidence>
<dbReference type="GO" id="GO:0090560">
    <property type="term" value="F:2-(3-amino-3-carboxypropyl)histidine synthase activity"/>
    <property type="evidence" value="ECO:0007669"/>
    <property type="project" value="InterPro"/>
</dbReference>
<sequence>MPALSSGLPLYTSDTQILESVNAEKPANLRAHQGLNEVAFRELYEVDRTVEEIIAGGYTRVALQFPDELLRDSTRVYELVLEGINRETRQEPREGTAENEDKAGSGESGCNRDGNCATDTLPKPTHNGETGTAGASLNTKVCSCKTPSALKTTQPTTAATPTSEPKKAFILADTSYSACCIDEIAAEHCAADVLIHYGRSCLSPTTRLPVIYVFTSNPLDLNHAASTFSNKFSDKSQKVIIMADVTYSSHVAPLHKILQGIGYTNVYPTEVIHDPSARIPNRSLPPDCLVEGEEGEGEEGGLKSYSLFHISPPLPSLLLVLASRVHSIHTYDTTTTPPTCNQETTSILLRRRYALLSHARSANVIGILVNTLNVKNYLPVISMLKRQIRDAGRKSYLVVVGKVNVEKMANFAEVEVWVGVGCWEQGIVGGGEEGSGRGFFRGVVTPFEIGIALSEKDGWGWTGRWVSDFETLLKMDGGAKNATAANGKDANVGEEDGEEEEEVDGEEDEPPEFDLRTGRYVTTSRPMRRKSRPTKHSQDPSTSSSALIQTSNSSKQLSGAVGGVVSPAAQFLKDKRSWRGLGSDMAIEYEEDGSGNDGLGAVVEVGRSGVARGYTVGGEGERR</sequence>
<dbReference type="AlphaFoldDB" id="A0A2T6ZPD9"/>
<comment type="cofactor">
    <cofactor evidence="1">
        <name>[4Fe-4S] cluster</name>
        <dbReference type="ChEBI" id="CHEBI:49883"/>
    </cofactor>
</comment>
<comment type="caution">
    <text evidence="9">The sequence shown here is derived from an EMBL/GenBank/DDBJ whole genome shotgun (WGS) entry which is preliminary data.</text>
</comment>
<dbReference type="GO" id="GO:0005737">
    <property type="term" value="C:cytoplasm"/>
    <property type="evidence" value="ECO:0007669"/>
    <property type="project" value="UniProtKB-SubCell"/>
</dbReference>
<dbReference type="PANTHER" id="PTHR10762">
    <property type="entry name" value="DIPHTHAMIDE BIOSYNTHESIS PROTEIN"/>
    <property type="match status" value="1"/>
</dbReference>
<dbReference type="FunFam" id="3.40.50.11860:FF:000001">
    <property type="entry name" value="2-(3-amino-3-carboxypropyl)histidine synthase subunit 2"/>
    <property type="match status" value="1"/>
</dbReference>
<evidence type="ECO:0000256" key="4">
    <source>
        <dbReference type="ARBA" id="ARBA00022723"/>
    </source>
</evidence>
<reference evidence="9 10" key="1">
    <citation type="submission" date="2017-04" db="EMBL/GenBank/DDBJ databases">
        <title>Draft genome sequence of Tuber borchii Vittad., a whitish edible truffle.</title>
        <authorList>
            <consortium name="DOE Joint Genome Institute"/>
            <person name="Murat C."/>
            <person name="Kuo A."/>
            <person name="Barry K.W."/>
            <person name="Clum A."/>
            <person name="Dockter R.B."/>
            <person name="Fauchery L."/>
            <person name="Iotti M."/>
            <person name="Kohler A."/>
            <person name="Labutti K."/>
            <person name="Lindquist E.A."/>
            <person name="Lipzen A."/>
            <person name="Ohm R.A."/>
            <person name="Wang M."/>
            <person name="Grigoriev I.V."/>
            <person name="Zambonelli A."/>
            <person name="Martin F.M."/>
        </authorList>
    </citation>
    <scope>NUCLEOTIDE SEQUENCE [LARGE SCALE GENOMIC DNA]</scope>
    <source>
        <strain evidence="9 10">Tbo3840</strain>
    </source>
</reference>
<protein>
    <recommendedName>
        <fullName evidence="7">2-(3-amino-3-carboxypropyl)histidine synthase subunit 2</fullName>
    </recommendedName>
</protein>
<dbReference type="NCBIfam" id="TIGR00322">
    <property type="entry name" value="diphth2_R"/>
    <property type="match status" value="1"/>
</dbReference>
<dbReference type="GO" id="GO:0051536">
    <property type="term" value="F:iron-sulfur cluster binding"/>
    <property type="evidence" value="ECO:0007669"/>
    <property type="project" value="UniProtKB-KW"/>
</dbReference>
<dbReference type="UniPathway" id="UPA00559"/>
<accession>A0A2T6ZPD9</accession>
<gene>
    <name evidence="9" type="ORF">B9Z19DRAFT_1086446</name>
</gene>
<dbReference type="Gene3D" id="3.40.50.11860">
    <property type="entry name" value="Diphthamide synthesis DPH1/DPH2 domain 3"/>
    <property type="match status" value="1"/>
</dbReference>
<dbReference type="STRING" id="42251.A0A2T6ZPD9"/>
<feature type="region of interest" description="Disordered" evidence="8">
    <location>
        <begin position="480"/>
        <end position="561"/>
    </location>
</feature>
<dbReference type="NCBIfam" id="TIGR00272">
    <property type="entry name" value="DPH2"/>
    <property type="match status" value="1"/>
</dbReference>
<feature type="compositionally biased region" description="Basic and acidic residues" evidence="8">
    <location>
        <begin position="87"/>
        <end position="104"/>
    </location>
</feature>
<dbReference type="InterPro" id="IPR016435">
    <property type="entry name" value="DPH1/DPH2"/>
</dbReference>
<dbReference type="InterPro" id="IPR042265">
    <property type="entry name" value="DPH1/DPH2_3"/>
</dbReference>
<dbReference type="SFLD" id="SFLDG01121">
    <property type="entry name" value="Diphthamide_biosynthesis"/>
    <property type="match status" value="1"/>
</dbReference>
<comment type="subcellular location">
    <subcellularLocation>
        <location evidence="7">Cytoplasm</location>
    </subcellularLocation>
</comment>
<dbReference type="SFLD" id="SFLDF00408">
    <property type="entry name" value="Diphthamide_biosynthesis_famil"/>
    <property type="match status" value="1"/>
</dbReference>
<dbReference type="PANTHER" id="PTHR10762:SF2">
    <property type="entry name" value="2-(3-AMINO-3-CARBOXYPROPYL)HISTIDINE SYNTHASE SUBUNIT 2"/>
    <property type="match status" value="1"/>
</dbReference>
<feature type="region of interest" description="Disordered" evidence="8">
    <location>
        <begin position="87"/>
        <end position="132"/>
    </location>
</feature>
<comment type="function">
    <text evidence="7">Required for the first step of diphthamide biosynthesis, a post-translational modification of histidine which occurs in elongation factor 2. DPH1 and DPH2 transfer a 3-amino-3-carboxypropyl (ACP) group from S-adenosyl-L-methionine (SAM) to a histidine residue, the reaction is assisted by a reduction system comprising DPH3 and a NADH-dependent reductase. Facilitates the reduction of the catalytic iron-sulfur cluster found in the DPH1 subunit.</text>
</comment>
<dbReference type="Gene3D" id="3.40.50.11840">
    <property type="entry name" value="Diphthamide synthesis DPH1/DPH2 domain 1"/>
    <property type="match status" value="2"/>
</dbReference>